<gene>
    <name evidence="2" type="ORF">SAMN06265370_106176</name>
</gene>
<evidence type="ECO:0000256" key="1">
    <source>
        <dbReference type="SAM" id="SignalP"/>
    </source>
</evidence>
<sequence>MKSFILTILTSLMFATSSGAVILSFDDVPGGSIQNGDGNMPTYQGYVFSYTLDWVDLEGSVWKYGAHSGDFAILNNNAGIGSVMADDNSDFTFEGLWAKMWYTPKESGDYATLSGTLEGYNDGNLIWSISTVLNGSYQYFVAQEGPIDDLRLGFGNYFLVDDLELKEYSPPVPVPVPAGLPLMLGGLGMIALLRFRPRTS</sequence>
<dbReference type="RefSeq" id="WP_089270186.1">
    <property type="nucleotide sequence ID" value="NZ_FZNN01000006.1"/>
</dbReference>
<keyword evidence="1" id="KW-0732">Signal</keyword>
<evidence type="ECO:0000313" key="3">
    <source>
        <dbReference type="Proteomes" id="UP000198417"/>
    </source>
</evidence>
<protein>
    <recommendedName>
        <fullName evidence="4">VPLPA-CTERM protein sorting domain-containing protein</fullName>
    </recommendedName>
</protein>
<feature type="chain" id="PRO_5012986286" description="VPLPA-CTERM protein sorting domain-containing protein" evidence="1">
    <location>
        <begin position="21"/>
        <end position="200"/>
    </location>
</feature>
<feature type="signal peptide" evidence="1">
    <location>
        <begin position="1"/>
        <end position="20"/>
    </location>
</feature>
<dbReference type="EMBL" id="FZNN01000006">
    <property type="protein sequence ID" value="SNR47928.1"/>
    <property type="molecule type" value="Genomic_DNA"/>
</dbReference>
<dbReference type="OrthoDB" id="7863996at2"/>
<name>A0A238WNC6_9RHOB</name>
<dbReference type="Proteomes" id="UP000198417">
    <property type="component" value="Unassembled WGS sequence"/>
</dbReference>
<organism evidence="2 3">
    <name type="scientific">Puniceibacterium sediminis</name>
    <dbReference type="NCBI Taxonomy" id="1608407"/>
    <lineage>
        <taxon>Bacteria</taxon>
        <taxon>Pseudomonadati</taxon>
        <taxon>Pseudomonadota</taxon>
        <taxon>Alphaproteobacteria</taxon>
        <taxon>Rhodobacterales</taxon>
        <taxon>Paracoccaceae</taxon>
        <taxon>Puniceibacterium</taxon>
    </lineage>
</organism>
<keyword evidence="3" id="KW-1185">Reference proteome</keyword>
<accession>A0A238WNC6</accession>
<evidence type="ECO:0000313" key="2">
    <source>
        <dbReference type="EMBL" id="SNR47928.1"/>
    </source>
</evidence>
<evidence type="ECO:0008006" key="4">
    <source>
        <dbReference type="Google" id="ProtNLM"/>
    </source>
</evidence>
<proteinExistence type="predicted"/>
<dbReference type="AlphaFoldDB" id="A0A238WNC6"/>
<reference evidence="2 3" key="1">
    <citation type="submission" date="2017-06" db="EMBL/GenBank/DDBJ databases">
        <authorList>
            <person name="Kim H.J."/>
            <person name="Triplett B.A."/>
        </authorList>
    </citation>
    <scope>NUCLEOTIDE SEQUENCE [LARGE SCALE GENOMIC DNA]</scope>
    <source>
        <strain evidence="2 3">DSM 29052</strain>
    </source>
</reference>